<evidence type="ECO:0000313" key="6">
    <source>
        <dbReference type="Proteomes" id="UP000000539"/>
    </source>
</evidence>
<feature type="domain" description="ZP" evidence="4">
    <location>
        <begin position="1"/>
        <end position="203"/>
    </location>
</feature>
<dbReference type="GeneTree" id="ENSGT00960000190318"/>
<accession>A0A8V0X6X0</accession>
<feature type="signal peptide" evidence="3">
    <location>
        <begin position="1"/>
        <end position="18"/>
    </location>
</feature>
<feature type="transmembrane region" description="Helical" evidence="2">
    <location>
        <begin position="270"/>
        <end position="299"/>
    </location>
</feature>
<keyword evidence="3" id="KW-0732">Signal</keyword>
<evidence type="ECO:0000313" key="5">
    <source>
        <dbReference type="Ensembl" id="ENSGALP00010000213.1"/>
    </source>
</evidence>
<keyword evidence="6" id="KW-1185">Reference proteome</keyword>
<dbReference type="FunFam" id="2.60.40.4100:FF:000002">
    <property type="entry name" value="Zona pellucida sperm-binding protein 3"/>
    <property type="match status" value="1"/>
</dbReference>
<evidence type="ECO:0000259" key="4">
    <source>
        <dbReference type="PROSITE" id="PS51034"/>
    </source>
</evidence>
<dbReference type="FunCoup" id="A0A8V0X6X0">
    <property type="interactions" value="39"/>
</dbReference>
<dbReference type="Pfam" id="PF00100">
    <property type="entry name" value="Zona_pellucida"/>
    <property type="match status" value="1"/>
</dbReference>
<dbReference type="Proteomes" id="UP000000539">
    <property type="component" value="Chromosome 15"/>
</dbReference>
<reference evidence="5" key="2">
    <citation type="submission" date="2025-08" db="UniProtKB">
        <authorList>
            <consortium name="Ensembl"/>
        </authorList>
    </citation>
    <scope>IDENTIFICATION</scope>
    <source>
        <strain evidence="5">broiler</strain>
    </source>
</reference>
<evidence type="ECO:0000256" key="2">
    <source>
        <dbReference type="SAM" id="Phobius"/>
    </source>
</evidence>
<keyword evidence="1" id="KW-1015">Disulfide bond</keyword>
<evidence type="ECO:0000256" key="1">
    <source>
        <dbReference type="ARBA" id="ARBA00023157"/>
    </source>
</evidence>
<sequence>MRLFWVLLCGAVLGVVETTVAPAAPASSGHATVALTVSPGVGTHTVVPVPAAATPPGGLCAQPCPEEPPVNFTLRLLDGDLGATKRPLVLSRGAVLHLEARVDASPDVSPRISMEQCYGTGSGQRAHPWKSYMVVNSHGCLHGSGLGSVSVQQQRGMSVLQLSILAPVLEAEPEEEVYVHCLLSAWGARRHGPMSCFYNDTAARWHNAEDPSQSALCDCCDTQCPPADTGLGEQPGFPGEGMLHWETAGPLLVRELEPWFEAPCRTVKKLLLVGLALVGSAVVVAIIVGSVLGLGLAAWRLRGARRGRRPPRRQCPFQAELQAVVGALVPREAEKRGESGTEYHSLEMGAV</sequence>
<dbReference type="InterPro" id="IPR055355">
    <property type="entry name" value="ZP-C"/>
</dbReference>
<proteinExistence type="predicted"/>
<keyword evidence="2" id="KW-0812">Transmembrane</keyword>
<evidence type="ECO:0000256" key="3">
    <source>
        <dbReference type="SAM" id="SignalP"/>
    </source>
</evidence>
<dbReference type="Ensembl" id="ENSGALT00010000396.1">
    <property type="protein sequence ID" value="ENSGALP00010000213.1"/>
    <property type="gene ID" value="ENSGALG00010000201.1"/>
</dbReference>
<name>A0A8V0X6X0_CHICK</name>
<reference evidence="5" key="1">
    <citation type="submission" date="2020-11" db="EMBL/GenBank/DDBJ databases">
        <title>Gallus gallus (Chicken) genome, bGalGal1, GRCg7b, maternal haplotype autosomes + Z &amp; W.</title>
        <authorList>
            <person name="Warren W."/>
            <person name="Formenti G."/>
            <person name="Fedrigo O."/>
            <person name="Haase B."/>
            <person name="Mountcastle J."/>
            <person name="Balacco J."/>
            <person name="Tracey A."/>
            <person name="Schneider V."/>
            <person name="Okimoto R."/>
            <person name="Cheng H."/>
            <person name="Hawken R."/>
            <person name="Howe K."/>
            <person name="Jarvis E.D."/>
        </authorList>
    </citation>
    <scope>NUCLEOTIDE SEQUENCE [LARGE SCALE GENOMIC DNA]</scope>
    <source>
        <strain evidence="5">Broiler</strain>
    </source>
</reference>
<dbReference type="PROSITE" id="PS51034">
    <property type="entry name" value="ZP_2"/>
    <property type="match status" value="1"/>
</dbReference>
<keyword evidence="2" id="KW-0472">Membrane</keyword>
<reference evidence="5" key="3">
    <citation type="submission" date="2025-09" db="UniProtKB">
        <authorList>
            <consortium name="Ensembl"/>
        </authorList>
    </citation>
    <scope>IDENTIFICATION</scope>
    <source>
        <strain evidence="5">broiler</strain>
    </source>
</reference>
<dbReference type="GlyGen" id="A0A8V0X6X0">
    <property type="glycosylation" value="1 site"/>
</dbReference>
<keyword evidence="2" id="KW-1133">Transmembrane helix</keyword>
<protein>
    <recommendedName>
        <fullName evidence="4">ZP domain-containing protein</fullName>
    </recommendedName>
</protein>
<dbReference type="AlphaFoldDB" id="A0A8V0X6X0"/>
<dbReference type="PANTHER" id="PTHR11576:SF14">
    <property type="entry name" value="ZP DOMAIN-CONTAINING PROTEIN"/>
    <property type="match status" value="1"/>
</dbReference>
<dbReference type="PANTHER" id="PTHR11576">
    <property type="entry name" value="ZONA PELLUCIDA SPERM-BINDING PROTEIN 3"/>
    <property type="match status" value="1"/>
</dbReference>
<dbReference type="InterPro" id="IPR042235">
    <property type="entry name" value="ZP-C_dom"/>
</dbReference>
<dbReference type="Gene3D" id="2.60.40.4100">
    <property type="entry name" value="Zona pellucida, ZP-C domain"/>
    <property type="match status" value="1"/>
</dbReference>
<organism evidence="5 6">
    <name type="scientific">Gallus gallus</name>
    <name type="common">Chicken</name>
    <dbReference type="NCBI Taxonomy" id="9031"/>
    <lineage>
        <taxon>Eukaryota</taxon>
        <taxon>Metazoa</taxon>
        <taxon>Chordata</taxon>
        <taxon>Craniata</taxon>
        <taxon>Vertebrata</taxon>
        <taxon>Euteleostomi</taxon>
        <taxon>Archelosauria</taxon>
        <taxon>Archosauria</taxon>
        <taxon>Dinosauria</taxon>
        <taxon>Saurischia</taxon>
        <taxon>Theropoda</taxon>
        <taxon>Coelurosauria</taxon>
        <taxon>Aves</taxon>
        <taxon>Neognathae</taxon>
        <taxon>Galloanserae</taxon>
        <taxon>Galliformes</taxon>
        <taxon>Phasianidae</taxon>
        <taxon>Phasianinae</taxon>
        <taxon>Gallus</taxon>
    </lineage>
</organism>
<dbReference type="InterPro" id="IPR001507">
    <property type="entry name" value="ZP_dom"/>
</dbReference>
<feature type="chain" id="PRO_5036501542" description="ZP domain-containing protein" evidence="3">
    <location>
        <begin position="19"/>
        <end position="351"/>
    </location>
</feature>